<organism evidence="2 3">
    <name type="scientific">Streptomyces inhibens</name>
    <dbReference type="NCBI Taxonomy" id="2293571"/>
    <lineage>
        <taxon>Bacteria</taxon>
        <taxon>Bacillati</taxon>
        <taxon>Actinomycetota</taxon>
        <taxon>Actinomycetes</taxon>
        <taxon>Kitasatosporales</taxon>
        <taxon>Streptomycetaceae</taxon>
        <taxon>Streptomyces</taxon>
    </lineage>
</organism>
<evidence type="ECO:0000313" key="3">
    <source>
        <dbReference type="Proteomes" id="UP000262477"/>
    </source>
</evidence>
<feature type="signal peptide" evidence="1">
    <location>
        <begin position="1"/>
        <end position="20"/>
    </location>
</feature>
<dbReference type="Proteomes" id="UP000262477">
    <property type="component" value="Unassembled WGS sequence"/>
</dbReference>
<dbReference type="AlphaFoldDB" id="A0A371QCH0"/>
<dbReference type="RefSeq" id="WP_128502313.1">
    <property type="nucleotide sequence ID" value="NZ_QUAC01000003.1"/>
</dbReference>
<keyword evidence="1" id="KW-0732">Signal</keyword>
<feature type="chain" id="PRO_5038819166" evidence="1">
    <location>
        <begin position="21"/>
        <end position="209"/>
    </location>
</feature>
<gene>
    <name evidence="2" type="ORF">DY245_00250</name>
</gene>
<keyword evidence="3" id="KW-1185">Reference proteome</keyword>
<dbReference type="OrthoDB" id="3538439at2"/>
<sequence length="209" mass="21728">MLRTALRITALLALATGTTAATHAASAAEAPGKAPAKAVPAAATTPATPATTTTAGIKGWARMYFPAPGNDVQVSVDAHGTYTSMSPVFPTRAWGTFRISHRIDQPDGRPPLTYWADFKVDCLTTGGPTATVTGTVVRASDNPRDPWQDMLKDHVRMGVSFYVAGKDGGPSRIGLSGEAGRTLSKCMAPAADAPVIKGGYRLKGKGPLH</sequence>
<name>A0A371QCH0_STRIH</name>
<accession>A0A371QCH0</accession>
<evidence type="ECO:0000256" key="1">
    <source>
        <dbReference type="SAM" id="SignalP"/>
    </source>
</evidence>
<proteinExistence type="predicted"/>
<reference evidence="2 3" key="1">
    <citation type="submission" date="2018-08" db="EMBL/GenBank/DDBJ databases">
        <title>Streptomyces NEAU-D10 sp. nov., a novel Actinomycete isolated from soil.</title>
        <authorList>
            <person name="Jin L."/>
        </authorList>
    </citation>
    <scope>NUCLEOTIDE SEQUENCE [LARGE SCALE GENOMIC DNA]</scope>
    <source>
        <strain evidence="2 3">NEAU-D10</strain>
    </source>
</reference>
<protein>
    <submittedName>
        <fullName evidence="2">Uncharacterized protein</fullName>
    </submittedName>
</protein>
<evidence type="ECO:0000313" key="2">
    <source>
        <dbReference type="EMBL" id="REK92193.1"/>
    </source>
</evidence>
<comment type="caution">
    <text evidence="2">The sequence shown here is derived from an EMBL/GenBank/DDBJ whole genome shotgun (WGS) entry which is preliminary data.</text>
</comment>
<dbReference type="EMBL" id="QUAC01000003">
    <property type="protein sequence ID" value="REK92193.1"/>
    <property type="molecule type" value="Genomic_DNA"/>
</dbReference>